<dbReference type="EMBL" id="JBHUMM010000043">
    <property type="protein sequence ID" value="MFD2672757.1"/>
    <property type="molecule type" value="Genomic_DNA"/>
</dbReference>
<dbReference type="Pfam" id="PF10942">
    <property type="entry name" value="DUF2619"/>
    <property type="match status" value="1"/>
</dbReference>
<feature type="transmembrane region" description="Helical" evidence="1">
    <location>
        <begin position="6"/>
        <end position="30"/>
    </location>
</feature>
<reference evidence="3" key="1">
    <citation type="journal article" date="2019" name="Int. J. Syst. Evol. Microbiol.">
        <title>The Global Catalogue of Microorganisms (GCM) 10K type strain sequencing project: providing services to taxonomists for standard genome sequencing and annotation.</title>
        <authorList>
            <consortium name="The Broad Institute Genomics Platform"/>
            <consortium name="The Broad Institute Genome Sequencing Center for Infectious Disease"/>
            <person name="Wu L."/>
            <person name="Ma J."/>
        </authorList>
    </citation>
    <scope>NUCLEOTIDE SEQUENCE [LARGE SCALE GENOMIC DNA]</scope>
    <source>
        <strain evidence="3">KCTC 33676</strain>
    </source>
</reference>
<sequence>MLNKIVLAMVCLRLLSGTIEITAALIMWRLNEVGKALMVNTSLALVGPLILISTTAIGLVGMADRLSFSKLSWIVLGIACLFIGIAKK</sequence>
<keyword evidence="1" id="KW-0812">Transmembrane</keyword>
<evidence type="ECO:0000313" key="2">
    <source>
        <dbReference type="EMBL" id="MFD2672757.1"/>
    </source>
</evidence>
<feature type="transmembrane region" description="Helical" evidence="1">
    <location>
        <begin position="42"/>
        <end position="62"/>
    </location>
</feature>
<accession>A0ABW5RCS1</accession>
<dbReference type="RefSeq" id="WP_379930320.1">
    <property type="nucleotide sequence ID" value="NZ_JBHUMM010000043.1"/>
</dbReference>
<gene>
    <name evidence="2" type="ORF">ACFSUC_14410</name>
</gene>
<organism evidence="2 3">
    <name type="scientific">Marinicrinis sediminis</name>
    <dbReference type="NCBI Taxonomy" id="1652465"/>
    <lineage>
        <taxon>Bacteria</taxon>
        <taxon>Bacillati</taxon>
        <taxon>Bacillota</taxon>
        <taxon>Bacilli</taxon>
        <taxon>Bacillales</taxon>
        <taxon>Paenibacillaceae</taxon>
    </lineage>
</organism>
<keyword evidence="3" id="KW-1185">Reference proteome</keyword>
<comment type="caution">
    <text evidence="2">The sequence shown here is derived from an EMBL/GenBank/DDBJ whole genome shotgun (WGS) entry which is preliminary data.</text>
</comment>
<protein>
    <submittedName>
        <fullName evidence="2">YqhV family protein</fullName>
    </submittedName>
</protein>
<keyword evidence="1" id="KW-1133">Transmembrane helix</keyword>
<feature type="transmembrane region" description="Helical" evidence="1">
    <location>
        <begin position="68"/>
        <end position="86"/>
    </location>
</feature>
<evidence type="ECO:0000256" key="1">
    <source>
        <dbReference type="SAM" id="Phobius"/>
    </source>
</evidence>
<dbReference type="Proteomes" id="UP001597497">
    <property type="component" value="Unassembled WGS sequence"/>
</dbReference>
<evidence type="ECO:0000313" key="3">
    <source>
        <dbReference type="Proteomes" id="UP001597497"/>
    </source>
</evidence>
<proteinExistence type="predicted"/>
<keyword evidence="1" id="KW-0472">Membrane</keyword>
<name>A0ABW5RCS1_9BACL</name>
<dbReference type="InterPro" id="IPR020390">
    <property type="entry name" value="Uncharacterised_YqhV"/>
</dbReference>